<evidence type="ECO:0000259" key="1">
    <source>
        <dbReference type="Pfam" id="PF00248"/>
    </source>
</evidence>
<gene>
    <name evidence="2" type="ORF">CM19_09865</name>
</gene>
<dbReference type="PANTHER" id="PTHR43312">
    <property type="entry name" value="D-THREO-ALDOSE 1-DEHYDROGENASE"/>
    <property type="match status" value="1"/>
</dbReference>
<evidence type="ECO:0000313" key="3">
    <source>
        <dbReference type="Proteomes" id="UP000024332"/>
    </source>
</evidence>
<dbReference type="CDD" id="cd19086">
    <property type="entry name" value="AKR_AKR11C1"/>
    <property type="match status" value="1"/>
</dbReference>
<dbReference type="SUPFAM" id="SSF51430">
    <property type="entry name" value="NAD(P)-linked oxidoreductase"/>
    <property type="match status" value="1"/>
</dbReference>
<organism evidence="2 3">
    <name type="scientific">Candidatus Acidianus copahuensis</name>
    <dbReference type="NCBI Taxonomy" id="1160895"/>
    <lineage>
        <taxon>Archaea</taxon>
        <taxon>Thermoproteota</taxon>
        <taxon>Thermoprotei</taxon>
        <taxon>Sulfolobales</taxon>
        <taxon>Sulfolobaceae</taxon>
        <taxon>Acidianus</taxon>
    </lineage>
</organism>
<dbReference type="STRING" id="1160895.CM19_09865"/>
<protein>
    <submittedName>
        <fullName evidence="2">Aldo/keto reductase</fullName>
    </submittedName>
</protein>
<dbReference type="Pfam" id="PF00248">
    <property type="entry name" value="Aldo_ket_red"/>
    <property type="match status" value="1"/>
</dbReference>
<dbReference type="AlphaFoldDB" id="A0A031LLP2"/>
<reference evidence="2 3" key="1">
    <citation type="submission" date="2014-03" db="EMBL/GenBank/DDBJ databases">
        <title>Draft genome sequence of the novel thermoacidophilic archaea Acidianus copahuensis ALE1 strain, isolated from Copahue volcanic area in Neuquen Argentina.</title>
        <authorList>
            <person name="Urbieta M.S."/>
            <person name="Rascovan N."/>
            <person name="Castro C."/>
            <person name="Revale S."/>
            <person name="Giaveno M.A."/>
            <person name="Vazquez M.P."/>
            <person name="Donati E.R."/>
        </authorList>
    </citation>
    <scope>NUCLEOTIDE SEQUENCE [LARGE SCALE GENOMIC DNA]</scope>
    <source>
        <strain evidence="2 3">ALE1</strain>
    </source>
</reference>
<dbReference type="PANTHER" id="PTHR43312:SF1">
    <property type="entry name" value="NADP-DEPENDENT OXIDOREDUCTASE DOMAIN-CONTAINING PROTEIN"/>
    <property type="match status" value="1"/>
</dbReference>
<evidence type="ECO:0000313" key="2">
    <source>
        <dbReference type="EMBL" id="EZQ03127.1"/>
    </source>
</evidence>
<name>A0A031LLP2_9CREN</name>
<dbReference type="Proteomes" id="UP000024332">
    <property type="component" value="Unassembled WGS sequence"/>
</dbReference>
<sequence length="324" mass="37440">MRYRNFGDTGIKVSELGIGVWSLATDWWSSNIKAEDILKKSYEFGINFFDTADIYGEGKAEEVVGKVLGAKRDNIVILTKVGYNFYNKKSKKIEQSFDVDYLRYAVLQSMKRLNTDYIDILMLHNPRIDIIRNSDIKDFLFSLKKDGIARSVGIALGPTLGWGEEGIEAIKMGYEGLEHIFNLIEQNPGLEFLKYKIGQVIRVPHASDSLIEDKWPIVEDKKLHRSLKDIKWIQEAVNNSKEILTFAKRKGMKLSQLALKFDLYFSNVSTVTPNITSLNELEEYVKVEDLPDLSADDIQYISDYYNRFYKYLNDESIRETTQYK</sequence>
<dbReference type="EMBL" id="JFZT01000048">
    <property type="protein sequence ID" value="EZQ03127.1"/>
    <property type="molecule type" value="Genomic_DNA"/>
</dbReference>
<dbReference type="InterPro" id="IPR023210">
    <property type="entry name" value="NADP_OxRdtase_dom"/>
</dbReference>
<accession>A0A031LLP2</accession>
<proteinExistence type="predicted"/>
<feature type="domain" description="NADP-dependent oxidoreductase" evidence="1">
    <location>
        <begin position="15"/>
        <end position="303"/>
    </location>
</feature>
<keyword evidence="3" id="KW-1185">Reference proteome</keyword>
<dbReference type="OrthoDB" id="28487at2157"/>
<comment type="caution">
    <text evidence="2">The sequence shown here is derived from an EMBL/GenBank/DDBJ whole genome shotgun (WGS) entry which is preliminary data.</text>
</comment>
<dbReference type="InterPro" id="IPR036812">
    <property type="entry name" value="NAD(P)_OxRdtase_dom_sf"/>
</dbReference>
<dbReference type="RefSeq" id="WP_048100175.1">
    <property type="nucleotide sequence ID" value="NZ_JFZT01000048.1"/>
</dbReference>
<dbReference type="InterPro" id="IPR053135">
    <property type="entry name" value="AKR2_Oxidoreductase"/>
</dbReference>
<dbReference type="Gene3D" id="3.20.20.100">
    <property type="entry name" value="NADP-dependent oxidoreductase domain"/>
    <property type="match status" value="1"/>
</dbReference>